<reference evidence="2 3" key="1">
    <citation type="submission" date="2022-03" db="EMBL/GenBank/DDBJ databases">
        <title>Genomic Encyclopedia of Type Strains, Phase III (KMG-III): the genomes of soil and plant-associated and newly described type strains.</title>
        <authorList>
            <person name="Whitman W."/>
        </authorList>
    </citation>
    <scope>NUCLEOTIDE SEQUENCE [LARGE SCALE GENOMIC DNA]</scope>
    <source>
        <strain evidence="2 3">BSker1</strain>
    </source>
</reference>
<evidence type="ECO:0000259" key="1">
    <source>
        <dbReference type="Pfam" id="PF06094"/>
    </source>
</evidence>
<dbReference type="RefSeq" id="WP_253443718.1">
    <property type="nucleotide sequence ID" value="NZ_JALJYF010000001.1"/>
</dbReference>
<comment type="caution">
    <text evidence="2">The sequence shown here is derived from an EMBL/GenBank/DDBJ whole genome shotgun (WGS) entry which is preliminary data.</text>
</comment>
<dbReference type="SUPFAM" id="SSF110857">
    <property type="entry name" value="Gamma-glutamyl cyclotransferase-like"/>
    <property type="match status" value="1"/>
</dbReference>
<dbReference type="InterPro" id="IPR009288">
    <property type="entry name" value="AIG2-like_dom"/>
</dbReference>
<evidence type="ECO:0000313" key="2">
    <source>
        <dbReference type="EMBL" id="MCP1726063.1"/>
    </source>
</evidence>
<dbReference type="CDD" id="cd06661">
    <property type="entry name" value="GGCT_like"/>
    <property type="match status" value="1"/>
</dbReference>
<dbReference type="InterPro" id="IPR013024">
    <property type="entry name" value="GGCT-like"/>
</dbReference>
<organism evidence="2 3">
    <name type="scientific">Natronospira proteinivora</name>
    <dbReference type="NCBI Taxonomy" id="1807133"/>
    <lineage>
        <taxon>Bacteria</taxon>
        <taxon>Pseudomonadati</taxon>
        <taxon>Pseudomonadota</taxon>
        <taxon>Gammaproteobacteria</taxon>
        <taxon>Natronospirales</taxon>
        <taxon>Natronospiraceae</taxon>
        <taxon>Natronospira</taxon>
    </lineage>
</organism>
<dbReference type="Proteomes" id="UP001523550">
    <property type="component" value="Unassembled WGS sequence"/>
</dbReference>
<keyword evidence="3" id="KW-1185">Reference proteome</keyword>
<protein>
    <submittedName>
        <fullName evidence="2">Gamma-glutamylcyclotransferase (GGCT)/AIG2-like uncharacterized protein YtfP</fullName>
    </submittedName>
</protein>
<dbReference type="Pfam" id="PF06094">
    <property type="entry name" value="GGACT"/>
    <property type="match status" value="1"/>
</dbReference>
<accession>A0ABT1G6T6</accession>
<gene>
    <name evidence="2" type="ORF">J2T60_000028</name>
</gene>
<sequence>MRIFQYGSNLSSQRLNSQARLQGNARILGVACTRQPFRFTFPVWGGINNCAAAGILPGGSETVWGVVYDIPAQWVAHGGQPEARTLDEIEDEGRDYRRGPIELIWPDGQVIHDEVHTYHPKAARDDLITDWHYVRHILDGAREHALPMDYRRRLTSAIIENNPGLAEAINGYQQKEGGP</sequence>
<evidence type="ECO:0000313" key="3">
    <source>
        <dbReference type="Proteomes" id="UP001523550"/>
    </source>
</evidence>
<dbReference type="EMBL" id="JALJYF010000001">
    <property type="protein sequence ID" value="MCP1726063.1"/>
    <property type="molecule type" value="Genomic_DNA"/>
</dbReference>
<name>A0ABT1G6T6_9GAMM</name>
<proteinExistence type="predicted"/>
<feature type="domain" description="Gamma-glutamylcyclotransferase AIG2-like" evidence="1">
    <location>
        <begin position="3"/>
        <end position="127"/>
    </location>
</feature>
<dbReference type="Gene3D" id="3.10.490.10">
    <property type="entry name" value="Gamma-glutamyl cyclotransferase-like"/>
    <property type="match status" value="1"/>
</dbReference>
<dbReference type="InterPro" id="IPR036568">
    <property type="entry name" value="GGCT-like_sf"/>
</dbReference>